<dbReference type="Pfam" id="PF00431">
    <property type="entry name" value="CUB"/>
    <property type="match status" value="1"/>
</dbReference>
<evidence type="ECO:0000313" key="13">
    <source>
        <dbReference type="Proteomes" id="UP000035682"/>
    </source>
</evidence>
<dbReference type="Gene3D" id="2.60.120.290">
    <property type="entry name" value="Spermadhesin, CUB domain"/>
    <property type="match status" value="1"/>
</dbReference>
<dbReference type="SUPFAM" id="SSF55486">
    <property type="entry name" value="Metalloproteases ('zincins'), catalytic domain"/>
    <property type="match status" value="1"/>
</dbReference>
<evidence type="ECO:0000313" key="15">
    <source>
        <dbReference type="WormBase" id="SRAE_2000290300"/>
    </source>
</evidence>
<evidence type="ECO:0000256" key="2">
    <source>
        <dbReference type="ARBA" id="ARBA00022670"/>
    </source>
</evidence>
<dbReference type="InterPro" id="IPR000859">
    <property type="entry name" value="CUB_dom"/>
</dbReference>
<feature type="domain" description="Peptidase M12A" evidence="11">
    <location>
        <begin position="70"/>
        <end position="264"/>
    </location>
</feature>
<comment type="caution">
    <text evidence="8">Lacks conserved residue(s) required for the propagation of feature annotation.</text>
</comment>
<dbReference type="AlphaFoldDB" id="A0A090LL48"/>
<dbReference type="SMART" id="SM00235">
    <property type="entry name" value="ZnMc"/>
    <property type="match status" value="1"/>
</dbReference>
<keyword evidence="10" id="KW-0472">Membrane</keyword>
<keyword evidence="3 9" id="KW-0479">Metal-binding</keyword>
<dbReference type="InterPro" id="IPR024079">
    <property type="entry name" value="MetalloPept_cat_dom_sf"/>
</dbReference>
<keyword evidence="7 8" id="KW-1015">Disulfide bond</keyword>
<evidence type="ECO:0000313" key="14">
    <source>
        <dbReference type="WBParaSite" id="SRAE_2000290300.1"/>
    </source>
</evidence>
<proteinExistence type="predicted"/>
<dbReference type="PROSITE" id="PS51864">
    <property type="entry name" value="ASTACIN"/>
    <property type="match status" value="1"/>
</dbReference>
<keyword evidence="1" id="KW-0245">EGF-like domain</keyword>
<dbReference type="EC" id="3.4.24.-" evidence="9"/>
<dbReference type="EMBL" id="LN609529">
    <property type="protein sequence ID" value="CEF68245.2"/>
    <property type="molecule type" value="Genomic_DNA"/>
</dbReference>
<organism evidence="12">
    <name type="scientific">Strongyloides ratti</name>
    <name type="common">Parasitic roundworm</name>
    <dbReference type="NCBI Taxonomy" id="34506"/>
    <lineage>
        <taxon>Eukaryota</taxon>
        <taxon>Metazoa</taxon>
        <taxon>Ecdysozoa</taxon>
        <taxon>Nematoda</taxon>
        <taxon>Chromadorea</taxon>
        <taxon>Rhabditida</taxon>
        <taxon>Tylenchina</taxon>
        <taxon>Panagrolaimomorpha</taxon>
        <taxon>Strongyloidoidea</taxon>
        <taxon>Strongyloididae</taxon>
        <taxon>Strongyloides</taxon>
    </lineage>
</organism>
<dbReference type="OrthoDB" id="291007at2759"/>
<keyword evidence="13" id="KW-1185">Reference proteome</keyword>
<feature type="disulfide bond" evidence="8">
    <location>
        <begin position="108"/>
        <end position="263"/>
    </location>
</feature>
<keyword evidence="5 9" id="KW-0862">Zinc</keyword>
<dbReference type="PANTHER" id="PTHR10127:SF780">
    <property type="entry name" value="METALLOENDOPEPTIDASE"/>
    <property type="match status" value="1"/>
</dbReference>
<dbReference type="PRINTS" id="PR00480">
    <property type="entry name" value="ASTACIN"/>
</dbReference>
<keyword evidence="6 9" id="KW-0482">Metalloprotease</keyword>
<keyword evidence="10" id="KW-0812">Transmembrane</keyword>
<dbReference type="GeneID" id="36380612"/>
<dbReference type="SUPFAM" id="SSF49854">
    <property type="entry name" value="Spermadhesin, CUB domain"/>
    <property type="match status" value="1"/>
</dbReference>
<protein>
    <recommendedName>
        <fullName evidence="9">Metalloendopeptidase</fullName>
        <ecNumber evidence="9">3.4.24.-</ecNumber>
    </recommendedName>
</protein>
<dbReference type="GO" id="GO:0008270">
    <property type="term" value="F:zinc ion binding"/>
    <property type="evidence" value="ECO:0007669"/>
    <property type="project" value="InterPro"/>
</dbReference>
<reference evidence="12 13" key="1">
    <citation type="submission" date="2014-09" db="EMBL/GenBank/DDBJ databases">
        <authorList>
            <person name="Martin A.A."/>
        </authorList>
    </citation>
    <scope>NUCLEOTIDE SEQUENCE</scope>
    <source>
        <strain evidence="13">ED321</strain>
        <strain evidence="12">ED321 Heterogonic</strain>
    </source>
</reference>
<evidence type="ECO:0000259" key="11">
    <source>
        <dbReference type="PROSITE" id="PS51864"/>
    </source>
</evidence>
<dbReference type="GO" id="GO:0004222">
    <property type="term" value="F:metalloendopeptidase activity"/>
    <property type="evidence" value="ECO:0007669"/>
    <property type="project" value="UniProtKB-UniRule"/>
</dbReference>
<dbReference type="WormBase" id="SRAE_2000290300">
    <property type="protein sequence ID" value="SRP10163"/>
    <property type="gene ID" value="WBGene00263119"/>
</dbReference>
<dbReference type="WBParaSite" id="SRAE_2000290300.1">
    <property type="protein sequence ID" value="SRAE_2000290300.1"/>
    <property type="gene ID" value="WBGene00263119"/>
</dbReference>
<dbReference type="InterPro" id="IPR035914">
    <property type="entry name" value="Sperma_CUB_dom_sf"/>
</dbReference>
<reference evidence="14" key="2">
    <citation type="submission" date="2020-12" db="UniProtKB">
        <authorList>
            <consortium name="WormBaseParasite"/>
        </authorList>
    </citation>
    <scope>IDENTIFICATION</scope>
</reference>
<evidence type="ECO:0000256" key="6">
    <source>
        <dbReference type="ARBA" id="ARBA00023049"/>
    </source>
</evidence>
<keyword evidence="4 9" id="KW-0378">Hydrolase</keyword>
<keyword evidence="10" id="KW-1133">Transmembrane helix</keyword>
<dbReference type="GO" id="GO:0006508">
    <property type="term" value="P:proteolysis"/>
    <property type="evidence" value="ECO:0007669"/>
    <property type="project" value="UniProtKB-KW"/>
</dbReference>
<evidence type="ECO:0000256" key="3">
    <source>
        <dbReference type="ARBA" id="ARBA00022723"/>
    </source>
</evidence>
<evidence type="ECO:0000256" key="4">
    <source>
        <dbReference type="ARBA" id="ARBA00022801"/>
    </source>
</evidence>
<evidence type="ECO:0000256" key="7">
    <source>
        <dbReference type="ARBA" id="ARBA00023157"/>
    </source>
</evidence>
<comment type="cofactor">
    <cofactor evidence="9">
        <name>Zn(2+)</name>
        <dbReference type="ChEBI" id="CHEBI:29105"/>
    </cofactor>
    <text evidence="9">Binds 1 zinc ion per subunit.</text>
</comment>
<dbReference type="PROSITE" id="PS01186">
    <property type="entry name" value="EGF_2"/>
    <property type="match status" value="1"/>
</dbReference>
<dbReference type="InterPro" id="IPR001506">
    <property type="entry name" value="Peptidase_M12A"/>
</dbReference>
<dbReference type="Proteomes" id="UP000035682">
    <property type="component" value="Unplaced"/>
</dbReference>
<accession>A0A090LL48</accession>
<dbReference type="Gene3D" id="3.40.390.10">
    <property type="entry name" value="Collagenase (Catalytic Domain)"/>
    <property type="match status" value="1"/>
</dbReference>
<keyword evidence="2 9" id="KW-0645">Protease</keyword>
<evidence type="ECO:0000256" key="8">
    <source>
        <dbReference type="PROSITE-ProRule" id="PRU01211"/>
    </source>
</evidence>
<dbReference type="InterPro" id="IPR006026">
    <property type="entry name" value="Peptidase_Metallo"/>
</dbReference>
<feature type="transmembrane region" description="Helical" evidence="10">
    <location>
        <begin position="7"/>
        <end position="29"/>
    </location>
</feature>
<evidence type="ECO:0000256" key="1">
    <source>
        <dbReference type="ARBA" id="ARBA00022536"/>
    </source>
</evidence>
<dbReference type="PROSITE" id="PS00022">
    <property type="entry name" value="EGF_1"/>
    <property type="match status" value="1"/>
</dbReference>
<dbReference type="PANTHER" id="PTHR10127">
    <property type="entry name" value="DISCOIDIN, CUB, EGF, LAMININ , AND ZINC METALLOPROTEASE DOMAIN CONTAINING"/>
    <property type="match status" value="1"/>
</dbReference>
<evidence type="ECO:0000256" key="9">
    <source>
        <dbReference type="RuleBase" id="RU361183"/>
    </source>
</evidence>
<dbReference type="Pfam" id="PF01400">
    <property type="entry name" value="Astacin"/>
    <property type="match status" value="1"/>
</dbReference>
<sequence length="416" mass="49200">MIYFKKFFLCPIIYILCVSSFIISLTNFISNEKIIEKINIKRSVEEINSFNYDNEIIDDISSHDRQKRNIKIKPSKHKWTLPIHFCITYPLNHWVIKRILKDVEISTCIRFNNVYSLRSSNQGIQFISSNDCYSPIGRIFEKSWQNISIGKKCNTTTGILRLILRTLGVIYEHNRIDRDFYVKINQENIHLTNITNFKISKSTAINNFHLPYDYGSLMHFGMFDYSKNGGKTISLKDHLYENTVGQQEVLTFNDIKTLNMYYCSNICKFKIMCKNHGYQDPNNCYQCICIDGFIGTRCQHYQPIRGCGSSLWRVRKQPTFFKFYGKQNCIYHLKTNRLRKIKITILKIKMEPSYSLKCSEKNSLEIKYWKDKSVVGARFCHQGFPKIIKSHNNYVIIHYNSLNDDSYVQMYFKETF</sequence>
<evidence type="ECO:0000256" key="5">
    <source>
        <dbReference type="ARBA" id="ARBA00022833"/>
    </source>
</evidence>
<evidence type="ECO:0000313" key="12">
    <source>
        <dbReference type="EMBL" id="CEF68245.2"/>
    </source>
</evidence>
<gene>
    <name evidence="12 14 15" type="ORF">SRAE_2000290300</name>
</gene>
<dbReference type="RefSeq" id="XP_024507445.1">
    <property type="nucleotide sequence ID" value="XM_024654031.1"/>
</dbReference>
<name>A0A090LL48_STRRB</name>
<dbReference type="CTD" id="36380612"/>
<dbReference type="InterPro" id="IPR000742">
    <property type="entry name" value="EGF"/>
</dbReference>
<evidence type="ECO:0000256" key="10">
    <source>
        <dbReference type="SAM" id="Phobius"/>
    </source>
</evidence>